<keyword evidence="1" id="KW-0548">Nucleotidyltransferase</keyword>
<dbReference type="EMBL" id="SSTD01012116">
    <property type="protein sequence ID" value="TYK08937.1"/>
    <property type="molecule type" value="Genomic_DNA"/>
</dbReference>
<organism evidence="1 2">
    <name type="scientific">Cucumis melo var. makuwa</name>
    <name type="common">Oriental melon</name>
    <dbReference type="NCBI Taxonomy" id="1194695"/>
    <lineage>
        <taxon>Eukaryota</taxon>
        <taxon>Viridiplantae</taxon>
        <taxon>Streptophyta</taxon>
        <taxon>Embryophyta</taxon>
        <taxon>Tracheophyta</taxon>
        <taxon>Spermatophyta</taxon>
        <taxon>Magnoliopsida</taxon>
        <taxon>eudicotyledons</taxon>
        <taxon>Gunneridae</taxon>
        <taxon>Pentapetalae</taxon>
        <taxon>rosids</taxon>
        <taxon>fabids</taxon>
        <taxon>Cucurbitales</taxon>
        <taxon>Cucurbitaceae</taxon>
        <taxon>Benincaseae</taxon>
        <taxon>Cucumis</taxon>
    </lineage>
</organism>
<protein>
    <submittedName>
        <fullName evidence="1">Reverse transcriptase</fullName>
    </submittedName>
</protein>
<reference evidence="1 2" key="1">
    <citation type="submission" date="2019-08" db="EMBL/GenBank/DDBJ databases">
        <title>Draft genome sequences of two oriental melons (Cucumis melo L. var makuwa).</title>
        <authorList>
            <person name="Kwon S.-Y."/>
        </authorList>
    </citation>
    <scope>NUCLEOTIDE SEQUENCE [LARGE SCALE GENOMIC DNA]</scope>
    <source>
        <strain evidence="2">cv. Chang Bougi</strain>
        <tissue evidence="1">Leaf</tissue>
    </source>
</reference>
<proteinExistence type="predicted"/>
<name>A0A5D3CAA9_CUCMM</name>
<gene>
    <name evidence="1" type="ORF">E5676_scaffold314G00250</name>
</gene>
<keyword evidence="1" id="KW-0808">Transferase</keyword>
<dbReference type="Proteomes" id="UP000321947">
    <property type="component" value="Unassembled WGS sequence"/>
</dbReference>
<dbReference type="AlphaFoldDB" id="A0A5D3CAA9"/>
<comment type="caution">
    <text evidence="1">The sequence shown here is derived from an EMBL/GenBank/DDBJ whole genome shotgun (WGS) entry which is preliminary data.</text>
</comment>
<keyword evidence="1" id="KW-0695">RNA-directed DNA polymerase</keyword>
<dbReference type="GO" id="GO:0003964">
    <property type="term" value="F:RNA-directed DNA polymerase activity"/>
    <property type="evidence" value="ECO:0007669"/>
    <property type="project" value="UniProtKB-KW"/>
</dbReference>
<accession>A0A5D3CAA9</accession>
<sequence length="210" mass="24246">MSMDVTFLEDQHFFLASHLQGDSTSEETNWSTSSVPNDLKPILSAHDTVLPTEQVPWITYYKKNLKMEMVSPTALPIVVHGYEHKLKFQRKTELQAVMKLQQKNTRVRLFSGWKGNKTHITNEESDKSRDYDISFDMLIALRKSTKYPMYSFPSYNNLSSDFKAFIASLDATTIPKNIHMDIDIPEWKIVVMEETGALEKKNTWDLLCSS</sequence>
<evidence type="ECO:0000313" key="1">
    <source>
        <dbReference type="EMBL" id="TYK08937.1"/>
    </source>
</evidence>
<evidence type="ECO:0000313" key="2">
    <source>
        <dbReference type="Proteomes" id="UP000321947"/>
    </source>
</evidence>